<feature type="domain" description="Acyl-CoA dehydrogenase/oxidase N-terminal" evidence="1">
    <location>
        <begin position="36"/>
        <end position="102"/>
    </location>
</feature>
<proteinExistence type="predicted"/>
<evidence type="ECO:0000259" key="1">
    <source>
        <dbReference type="Pfam" id="PF02771"/>
    </source>
</evidence>
<dbReference type="EMBL" id="UINC01003198">
    <property type="protein sequence ID" value="SVA04192.1"/>
    <property type="molecule type" value="Genomic_DNA"/>
</dbReference>
<sequence length="121" mass="13152">MNSSQTNVVDKDKEINHLPILERVEVLRDIIVKGGDEAQKIRRVPDVTIKTLVDAGFFRFALPEELGGENASICDTIEIIEAISAIDGSVGWNVMLGSEINAMAAGGMDPKLAKEVYLDNP</sequence>
<reference evidence="2" key="1">
    <citation type="submission" date="2018-05" db="EMBL/GenBank/DDBJ databases">
        <authorList>
            <person name="Lanie J.A."/>
            <person name="Ng W.-L."/>
            <person name="Kazmierczak K.M."/>
            <person name="Andrzejewski T.M."/>
            <person name="Davidsen T.M."/>
            <person name="Wayne K.J."/>
            <person name="Tettelin H."/>
            <person name="Glass J.I."/>
            <person name="Rusch D."/>
            <person name="Podicherti R."/>
            <person name="Tsui H.-C.T."/>
            <person name="Winkler M.E."/>
        </authorList>
    </citation>
    <scope>NUCLEOTIDE SEQUENCE</scope>
</reference>
<dbReference type="GO" id="GO:0050660">
    <property type="term" value="F:flavin adenine dinucleotide binding"/>
    <property type="evidence" value="ECO:0007669"/>
    <property type="project" value="InterPro"/>
</dbReference>
<dbReference type="InterPro" id="IPR013786">
    <property type="entry name" value="AcylCoA_DH/ox_N"/>
</dbReference>
<dbReference type="GO" id="GO:0016627">
    <property type="term" value="F:oxidoreductase activity, acting on the CH-CH group of donors"/>
    <property type="evidence" value="ECO:0007669"/>
    <property type="project" value="InterPro"/>
</dbReference>
<accession>A0A381SJD5</accession>
<gene>
    <name evidence="2" type="ORF">METZ01_LOCUS57046</name>
</gene>
<organism evidence="2">
    <name type="scientific">marine metagenome</name>
    <dbReference type="NCBI Taxonomy" id="408172"/>
    <lineage>
        <taxon>unclassified sequences</taxon>
        <taxon>metagenomes</taxon>
        <taxon>ecological metagenomes</taxon>
    </lineage>
</organism>
<name>A0A381SJD5_9ZZZZ</name>
<dbReference type="InterPro" id="IPR009100">
    <property type="entry name" value="AcylCoA_DH/oxidase_NM_dom_sf"/>
</dbReference>
<dbReference type="AlphaFoldDB" id="A0A381SJD5"/>
<evidence type="ECO:0000313" key="2">
    <source>
        <dbReference type="EMBL" id="SVA04192.1"/>
    </source>
</evidence>
<dbReference type="InterPro" id="IPR037069">
    <property type="entry name" value="AcylCoA_DH/ox_N_sf"/>
</dbReference>
<protein>
    <recommendedName>
        <fullName evidence="1">Acyl-CoA dehydrogenase/oxidase N-terminal domain-containing protein</fullName>
    </recommendedName>
</protein>
<dbReference type="SUPFAM" id="SSF56645">
    <property type="entry name" value="Acyl-CoA dehydrogenase NM domain-like"/>
    <property type="match status" value="1"/>
</dbReference>
<feature type="non-terminal residue" evidence="2">
    <location>
        <position position="121"/>
    </location>
</feature>
<dbReference type="Gene3D" id="1.10.540.10">
    <property type="entry name" value="Acyl-CoA dehydrogenase/oxidase, N-terminal domain"/>
    <property type="match status" value="1"/>
</dbReference>
<dbReference type="Pfam" id="PF02771">
    <property type="entry name" value="Acyl-CoA_dh_N"/>
    <property type="match status" value="1"/>
</dbReference>